<dbReference type="AlphaFoldDB" id="A0A964E611"/>
<accession>A0A964E611</accession>
<evidence type="ECO:0000259" key="5">
    <source>
        <dbReference type="SMART" id="SM00062"/>
    </source>
</evidence>
<dbReference type="PANTHER" id="PTHR30024">
    <property type="entry name" value="ALIPHATIC SULFONATES-BINDING PROTEIN-RELATED"/>
    <property type="match status" value="1"/>
</dbReference>
<evidence type="ECO:0000256" key="3">
    <source>
        <dbReference type="ARBA" id="ARBA00022729"/>
    </source>
</evidence>
<feature type="signal peptide" evidence="4">
    <location>
        <begin position="1"/>
        <end position="32"/>
    </location>
</feature>
<proteinExistence type="inferred from homology"/>
<dbReference type="InterPro" id="IPR015168">
    <property type="entry name" value="SsuA/THI5"/>
</dbReference>
<feature type="domain" description="Solute-binding protein family 3/N-terminal" evidence="5">
    <location>
        <begin position="37"/>
        <end position="256"/>
    </location>
</feature>
<gene>
    <name evidence="6" type="ORF">ACELLULO517_23475</name>
</gene>
<feature type="chain" id="PRO_5036867381" evidence="4">
    <location>
        <begin position="33"/>
        <end position="344"/>
    </location>
</feature>
<dbReference type="SUPFAM" id="SSF53850">
    <property type="entry name" value="Periplasmic binding protein-like II"/>
    <property type="match status" value="1"/>
</dbReference>
<organism evidence="6 7">
    <name type="scientific">Acidisoma cellulosilyticum</name>
    <dbReference type="NCBI Taxonomy" id="2802395"/>
    <lineage>
        <taxon>Bacteria</taxon>
        <taxon>Pseudomonadati</taxon>
        <taxon>Pseudomonadota</taxon>
        <taxon>Alphaproteobacteria</taxon>
        <taxon>Acetobacterales</taxon>
        <taxon>Acidocellaceae</taxon>
        <taxon>Acidisoma</taxon>
    </lineage>
</organism>
<protein>
    <submittedName>
        <fullName evidence="6">ABC transporter substrate-binding protein</fullName>
    </submittedName>
</protein>
<dbReference type="InterPro" id="IPR006311">
    <property type="entry name" value="TAT_signal"/>
</dbReference>
<sequence length="344" mass="35864">MSDISGIGRRKLLAGAAGLGLAASLPIGRASAADATTINIAYFVETKPTAIAKAKGWFEQEANAKINWIEVGSGAQINAGVVGGGIDIGIGIGSSPSASGISQGIPYKVIGMLDNIGPAEEMTVRAAANIKTPADFKGKKIATPFGSTSHFRLIGFLKTNNLSLSDVTVLDLPPDQIVAAWKRGDIDGAYVWSPAKAEILADGGEVYETYKELDDKGYVIADLIIARNGFAAAHPDAVTGILRAYGKALSYWQTNPDDAAAIVGQATGVSAAVAAANMKEYDFVPQKEQLTAAWLGTPGNPGAFAAELQHTAEFLVGQKSIRRALKLPAYQKGIDTSYLEKAVA</sequence>
<dbReference type="Proteomes" id="UP000721844">
    <property type="component" value="Unassembled WGS sequence"/>
</dbReference>
<dbReference type="RefSeq" id="WP_227309888.1">
    <property type="nucleotide sequence ID" value="NZ_JAESVA010000012.1"/>
</dbReference>
<name>A0A964E611_9PROT</name>
<comment type="caution">
    <text evidence="6">The sequence shown here is derived from an EMBL/GenBank/DDBJ whole genome shotgun (WGS) entry which is preliminary data.</text>
</comment>
<dbReference type="Pfam" id="PF09084">
    <property type="entry name" value="NMT1"/>
    <property type="match status" value="1"/>
</dbReference>
<dbReference type="InterPro" id="IPR001638">
    <property type="entry name" value="Solute-binding_3/MltF_N"/>
</dbReference>
<evidence type="ECO:0000256" key="2">
    <source>
        <dbReference type="ARBA" id="ARBA00010742"/>
    </source>
</evidence>
<comment type="subcellular location">
    <subcellularLocation>
        <location evidence="1">Periplasm</location>
    </subcellularLocation>
</comment>
<comment type="similarity">
    <text evidence="2">Belongs to the bacterial solute-binding protein SsuA/TauA family.</text>
</comment>
<dbReference type="GO" id="GO:0042918">
    <property type="term" value="P:alkanesulfonate transmembrane transport"/>
    <property type="evidence" value="ECO:0007669"/>
    <property type="project" value="TreeGrafter"/>
</dbReference>
<evidence type="ECO:0000256" key="1">
    <source>
        <dbReference type="ARBA" id="ARBA00004418"/>
    </source>
</evidence>
<dbReference type="GO" id="GO:0042597">
    <property type="term" value="C:periplasmic space"/>
    <property type="evidence" value="ECO:0007669"/>
    <property type="project" value="UniProtKB-SubCell"/>
</dbReference>
<reference evidence="6 7" key="1">
    <citation type="journal article" date="2021" name="Microorganisms">
        <title>Acidisoma silvae sp. nov. and Acidisomacellulosilytica sp. nov., Two Acidophilic Bacteria Isolated from Decaying Wood, Hydrolyzing Cellulose and Producing Poly-3-hydroxybutyrate.</title>
        <authorList>
            <person name="Mieszkin S."/>
            <person name="Pouder E."/>
            <person name="Uroz S."/>
            <person name="Simon-Colin C."/>
            <person name="Alain K."/>
        </authorList>
    </citation>
    <scope>NUCLEOTIDE SEQUENCE [LARGE SCALE GENOMIC DNA]</scope>
    <source>
        <strain evidence="6 7">HW T5.17</strain>
    </source>
</reference>
<evidence type="ECO:0000313" key="7">
    <source>
        <dbReference type="Proteomes" id="UP000721844"/>
    </source>
</evidence>
<keyword evidence="3 4" id="KW-0732">Signal</keyword>
<evidence type="ECO:0000313" key="6">
    <source>
        <dbReference type="EMBL" id="MCB8883230.1"/>
    </source>
</evidence>
<dbReference type="Gene3D" id="3.40.190.10">
    <property type="entry name" value="Periplasmic binding protein-like II"/>
    <property type="match status" value="2"/>
</dbReference>
<dbReference type="PANTHER" id="PTHR30024:SF47">
    <property type="entry name" value="TAURINE-BINDING PERIPLASMIC PROTEIN"/>
    <property type="match status" value="1"/>
</dbReference>
<evidence type="ECO:0000256" key="4">
    <source>
        <dbReference type="SAM" id="SignalP"/>
    </source>
</evidence>
<dbReference type="SMART" id="SM00062">
    <property type="entry name" value="PBPb"/>
    <property type="match status" value="1"/>
</dbReference>
<dbReference type="PROSITE" id="PS51318">
    <property type="entry name" value="TAT"/>
    <property type="match status" value="1"/>
</dbReference>
<keyword evidence="7" id="KW-1185">Reference proteome</keyword>
<dbReference type="EMBL" id="JAESVA010000012">
    <property type="protein sequence ID" value="MCB8883230.1"/>
    <property type="molecule type" value="Genomic_DNA"/>
</dbReference>